<proteinExistence type="predicted"/>
<dbReference type="SUPFAM" id="SSF47923">
    <property type="entry name" value="Ypt/Rab-GAP domain of gyp1p"/>
    <property type="match status" value="2"/>
</dbReference>
<dbReference type="Gene3D" id="1.10.472.80">
    <property type="entry name" value="Ypt/Rab-GAP domain of gyp1p, domain 3"/>
    <property type="match status" value="1"/>
</dbReference>
<dbReference type="PANTHER" id="PTHR22957:SF26">
    <property type="entry name" value="LD44506P"/>
    <property type="match status" value="1"/>
</dbReference>
<dbReference type="Gene3D" id="1.10.10.750">
    <property type="entry name" value="Ypt/Rab-GAP domain of gyp1p, domain 1"/>
    <property type="match status" value="1"/>
</dbReference>
<evidence type="ECO:0000256" key="2">
    <source>
        <dbReference type="ARBA" id="ARBA00022468"/>
    </source>
</evidence>
<feature type="domain" description="Rab-GAP TBC" evidence="3">
    <location>
        <begin position="105"/>
        <end position="327"/>
    </location>
</feature>
<keyword evidence="5" id="KW-1185">Reference proteome</keyword>
<dbReference type="Pfam" id="PF00566">
    <property type="entry name" value="RabGAP-TBC"/>
    <property type="match status" value="1"/>
</dbReference>
<organism evidence="4 5">
    <name type="scientific">Neolecta irregularis (strain DAH-3)</name>
    <dbReference type="NCBI Taxonomy" id="1198029"/>
    <lineage>
        <taxon>Eukaryota</taxon>
        <taxon>Fungi</taxon>
        <taxon>Dikarya</taxon>
        <taxon>Ascomycota</taxon>
        <taxon>Taphrinomycotina</taxon>
        <taxon>Neolectales</taxon>
        <taxon>Neolectaceae</taxon>
        <taxon>Neolecta</taxon>
    </lineage>
</organism>
<dbReference type="GO" id="GO:0005096">
    <property type="term" value="F:GTPase activator activity"/>
    <property type="evidence" value="ECO:0007669"/>
    <property type="project" value="UniProtKB-KW"/>
</dbReference>
<dbReference type="FunFam" id="1.10.8.270:FF:000004">
    <property type="entry name" value="TBC1 domain family, member 22B"/>
    <property type="match status" value="1"/>
</dbReference>
<dbReference type="PANTHER" id="PTHR22957">
    <property type="entry name" value="TBC1 DOMAIN FAMILY MEMBER GTPASE-ACTIVATING PROTEIN"/>
    <property type="match status" value="1"/>
</dbReference>
<gene>
    <name evidence="4" type="ORF">NEOLI_002816</name>
</gene>
<comment type="subcellular location">
    <subcellularLocation>
        <location evidence="1">Golgi apparatus</location>
        <location evidence="1">Golgi stack</location>
    </subcellularLocation>
</comment>
<accession>A0A1U7LHG9</accession>
<evidence type="ECO:0000313" key="5">
    <source>
        <dbReference type="Proteomes" id="UP000186594"/>
    </source>
</evidence>
<evidence type="ECO:0000256" key="1">
    <source>
        <dbReference type="ARBA" id="ARBA00004348"/>
    </source>
</evidence>
<name>A0A1U7LHG9_NEOID</name>
<keyword evidence="2" id="KW-0343">GTPase activation</keyword>
<evidence type="ECO:0000313" key="4">
    <source>
        <dbReference type="EMBL" id="OLL22105.1"/>
    </source>
</evidence>
<sequence>MGARDKRRLPVQQEMQMLAAAAPLISRSSSSTPTPRSAFASYLVDTDDDWAAALEDTPRCQIDVDATAAEIGALTAQIGRADRFSRLLKAPTVDLQALRALAWSGVPPELRPVVWPVLLGHAPTETAKRTSTLAARRQEYYAGIAQALRGGCDSAVWHQIHIDVLRTHPTIALYQKETTKRALERILYLWAIRHPESGYVQGINDLATPFFQVFLSAYTNDADVQHFDPAGLPKGIIDVVEADTFWCLSSLLATLSDHYIHGQPGIQRQITSLRDLTRRIDTRLASHLEHQGVEFIQFSFRWMNCLLMREFNVRSTIRMWDTYLSEGSTGFSQFHLYVCAAFLVKWSKKLLQMDFQSILMFLQSLPTKSWTEKDIELLLSEAFMWQSLYADDKLMKCR</sequence>
<protein>
    <submittedName>
        <fullName evidence="4">GTPase-activating protein gyp1</fullName>
    </submittedName>
</protein>
<dbReference type="FunFam" id="1.10.472.80:FF:000001">
    <property type="entry name" value="TBC1 domain family member 22B"/>
    <property type="match status" value="1"/>
</dbReference>
<dbReference type="OrthoDB" id="26371at2759"/>
<dbReference type="GO" id="GO:0005795">
    <property type="term" value="C:Golgi stack"/>
    <property type="evidence" value="ECO:0007669"/>
    <property type="project" value="UniProtKB-SubCell"/>
</dbReference>
<dbReference type="InterPro" id="IPR035969">
    <property type="entry name" value="Rab-GAP_TBC_sf"/>
</dbReference>
<dbReference type="SMART" id="SM00164">
    <property type="entry name" value="TBC"/>
    <property type="match status" value="1"/>
</dbReference>
<dbReference type="STRING" id="1198029.A0A1U7LHG9"/>
<dbReference type="GO" id="GO:0071889">
    <property type="term" value="F:14-3-3 protein binding"/>
    <property type="evidence" value="ECO:0007669"/>
    <property type="project" value="UniProtKB-ARBA"/>
</dbReference>
<dbReference type="AlphaFoldDB" id="A0A1U7LHG9"/>
<dbReference type="InterPro" id="IPR000195">
    <property type="entry name" value="Rab-GAP-TBC_dom"/>
</dbReference>
<comment type="caution">
    <text evidence="4">The sequence shown here is derived from an EMBL/GenBank/DDBJ whole genome shotgun (WGS) entry which is preliminary data.</text>
</comment>
<dbReference type="OMA" id="SCYNIFN"/>
<dbReference type="Proteomes" id="UP000186594">
    <property type="component" value="Unassembled WGS sequence"/>
</dbReference>
<reference evidence="4 5" key="1">
    <citation type="submission" date="2016-04" db="EMBL/GenBank/DDBJ databases">
        <title>Evolutionary innovation and constraint leading to complex multicellularity in the Ascomycota.</title>
        <authorList>
            <person name="Cisse O."/>
            <person name="Nguyen A."/>
            <person name="Hewitt D.A."/>
            <person name="Jedd G."/>
            <person name="Stajich J.E."/>
        </authorList>
    </citation>
    <scope>NUCLEOTIDE SEQUENCE [LARGE SCALE GENOMIC DNA]</scope>
    <source>
        <strain evidence="4 5">DAH-3</strain>
    </source>
</reference>
<dbReference type="EMBL" id="LXFE01003903">
    <property type="protein sequence ID" value="OLL22105.1"/>
    <property type="molecule type" value="Genomic_DNA"/>
</dbReference>
<evidence type="ECO:0000259" key="3">
    <source>
        <dbReference type="PROSITE" id="PS50086"/>
    </source>
</evidence>
<dbReference type="Gene3D" id="1.10.8.270">
    <property type="entry name" value="putative rabgap domain of human tbc1 domain family member 14 like domains"/>
    <property type="match status" value="1"/>
</dbReference>
<dbReference type="PROSITE" id="PS50086">
    <property type="entry name" value="TBC_RABGAP"/>
    <property type="match status" value="1"/>
</dbReference>